<keyword evidence="3" id="KW-1185">Reference proteome</keyword>
<protein>
    <submittedName>
        <fullName evidence="2">Cell surface protein</fullName>
    </submittedName>
</protein>
<dbReference type="RefSeq" id="WP_097610558.1">
    <property type="nucleotide sequence ID" value="NZ_NWSV01000001.1"/>
</dbReference>
<feature type="chain" id="PRO_5012585674" evidence="1">
    <location>
        <begin position="29"/>
        <end position="116"/>
    </location>
</feature>
<proteinExistence type="predicted"/>
<feature type="signal peptide" evidence="1">
    <location>
        <begin position="1"/>
        <end position="28"/>
    </location>
</feature>
<evidence type="ECO:0000313" key="3">
    <source>
        <dbReference type="Proteomes" id="UP000220768"/>
    </source>
</evidence>
<organism evidence="2 3">
    <name type="scientific">Rhizobium chutanense</name>
    <dbReference type="NCBI Taxonomy" id="2035448"/>
    <lineage>
        <taxon>Bacteria</taxon>
        <taxon>Pseudomonadati</taxon>
        <taxon>Pseudomonadota</taxon>
        <taxon>Alphaproteobacteria</taxon>
        <taxon>Hyphomicrobiales</taxon>
        <taxon>Rhizobiaceae</taxon>
        <taxon>Rhizobium/Agrobacterium group</taxon>
        <taxon>Rhizobium</taxon>
    </lineage>
</organism>
<dbReference type="EMBL" id="NWSV01000001">
    <property type="protein sequence ID" value="PDT06507.1"/>
    <property type="molecule type" value="Genomic_DNA"/>
</dbReference>
<evidence type="ECO:0000313" key="2">
    <source>
        <dbReference type="EMBL" id="PDT06507.1"/>
    </source>
</evidence>
<name>A0A2A6JJL7_9HYPH</name>
<keyword evidence="1" id="KW-0732">Signal</keyword>
<dbReference type="AlphaFoldDB" id="A0A2A6JJL7"/>
<dbReference type="Proteomes" id="UP000220768">
    <property type="component" value="Unassembled WGS sequence"/>
</dbReference>
<gene>
    <name evidence="2" type="ORF">CO666_01220</name>
</gene>
<comment type="caution">
    <text evidence="2">The sequence shown here is derived from an EMBL/GenBank/DDBJ whole genome shotgun (WGS) entry which is preliminary data.</text>
</comment>
<reference evidence="2 3" key="1">
    <citation type="submission" date="2017-09" db="EMBL/GenBank/DDBJ databases">
        <title>Comparative genomics of rhizobia isolated from Phaseolus vulgaris in China.</title>
        <authorList>
            <person name="Tong W."/>
        </authorList>
    </citation>
    <scope>NUCLEOTIDE SEQUENCE [LARGE SCALE GENOMIC DNA]</scope>
    <source>
        <strain evidence="2 3">C5</strain>
    </source>
</reference>
<evidence type="ECO:0000256" key="1">
    <source>
        <dbReference type="SAM" id="SignalP"/>
    </source>
</evidence>
<accession>A0A2A6JJL7</accession>
<sequence>MRQKRVRSLLQASLIVFASQASIDAARAAPIHSAIEPVMASSDLLHQIAQSKIPHLNGYRGYSSPRSGYIKSSNGYWYPARAFNDYYTGSVGRSRRLNDSCDYGFAPTNGSSNCNY</sequence>